<reference evidence="11" key="1">
    <citation type="submission" date="2019-08" db="EMBL/GenBank/DDBJ databases">
        <title>The improved chromosome-level genome for the pearl oyster Pinctada fucata martensii using PacBio sequencing and Hi-C.</title>
        <authorList>
            <person name="Zheng Z."/>
        </authorList>
    </citation>
    <scope>NUCLEOTIDE SEQUENCE</scope>
    <source>
        <strain evidence="11">ZZ-2019</strain>
        <tissue evidence="11">Adductor muscle</tissue>
    </source>
</reference>
<protein>
    <recommendedName>
        <fullName evidence="2">non-specific serine/threonine protein kinase</fullName>
        <ecNumber evidence="2">2.7.11.1</ecNumber>
    </recommendedName>
</protein>
<dbReference type="PANTHER" id="PTHR44899:SF8">
    <property type="entry name" value="NIMA-RELATED KINASE 11"/>
    <property type="match status" value="1"/>
</dbReference>
<dbReference type="InterPro" id="IPR000719">
    <property type="entry name" value="Prot_kinase_dom"/>
</dbReference>
<evidence type="ECO:0000259" key="10">
    <source>
        <dbReference type="PROSITE" id="PS50011"/>
    </source>
</evidence>
<evidence type="ECO:0000256" key="5">
    <source>
        <dbReference type="ARBA" id="ARBA00022741"/>
    </source>
</evidence>
<dbReference type="GO" id="GO:0005524">
    <property type="term" value="F:ATP binding"/>
    <property type="evidence" value="ECO:0007669"/>
    <property type="project" value="UniProtKB-KW"/>
</dbReference>
<proteinExistence type="inferred from homology"/>
<dbReference type="SUPFAM" id="SSF56112">
    <property type="entry name" value="Protein kinase-like (PK-like)"/>
    <property type="match status" value="1"/>
</dbReference>
<feature type="non-terminal residue" evidence="11">
    <location>
        <position position="1"/>
    </location>
</feature>
<keyword evidence="3" id="KW-0723">Serine/threonine-protein kinase</keyword>
<evidence type="ECO:0000256" key="7">
    <source>
        <dbReference type="ARBA" id="ARBA00022840"/>
    </source>
</evidence>
<keyword evidence="4" id="KW-0808">Transferase</keyword>
<evidence type="ECO:0000256" key="2">
    <source>
        <dbReference type="ARBA" id="ARBA00012513"/>
    </source>
</evidence>
<evidence type="ECO:0000313" key="12">
    <source>
        <dbReference type="Proteomes" id="UP001186944"/>
    </source>
</evidence>
<name>A0AA89C6S8_PINIB</name>
<dbReference type="SMART" id="SM00220">
    <property type="entry name" value="S_TKc"/>
    <property type="match status" value="1"/>
</dbReference>
<comment type="similarity">
    <text evidence="1">Belongs to the protein kinase superfamily. NEK Ser/Thr protein kinase family. NIMA subfamily.</text>
</comment>
<evidence type="ECO:0000256" key="6">
    <source>
        <dbReference type="ARBA" id="ARBA00022777"/>
    </source>
</evidence>
<dbReference type="Proteomes" id="UP001186944">
    <property type="component" value="Unassembled WGS sequence"/>
</dbReference>
<dbReference type="GO" id="GO:0004674">
    <property type="term" value="F:protein serine/threonine kinase activity"/>
    <property type="evidence" value="ECO:0007669"/>
    <property type="project" value="UniProtKB-KW"/>
</dbReference>
<evidence type="ECO:0000256" key="3">
    <source>
        <dbReference type="ARBA" id="ARBA00022527"/>
    </source>
</evidence>
<evidence type="ECO:0000256" key="9">
    <source>
        <dbReference type="ARBA" id="ARBA00048679"/>
    </source>
</evidence>
<dbReference type="AlphaFoldDB" id="A0AA89C6S8"/>
<dbReference type="PROSITE" id="PS00108">
    <property type="entry name" value="PROTEIN_KINASE_ST"/>
    <property type="match status" value="1"/>
</dbReference>
<dbReference type="EC" id="2.7.11.1" evidence="2"/>
<dbReference type="EMBL" id="VSWD01000005">
    <property type="protein sequence ID" value="KAK3101838.1"/>
    <property type="molecule type" value="Genomic_DNA"/>
</dbReference>
<organism evidence="11 12">
    <name type="scientific">Pinctada imbricata</name>
    <name type="common">Atlantic pearl-oyster</name>
    <name type="synonym">Pinctada martensii</name>
    <dbReference type="NCBI Taxonomy" id="66713"/>
    <lineage>
        <taxon>Eukaryota</taxon>
        <taxon>Metazoa</taxon>
        <taxon>Spiralia</taxon>
        <taxon>Lophotrochozoa</taxon>
        <taxon>Mollusca</taxon>
        <taxon>Bivalvia</taxon>
        <taxon>Autobranchia</taxon>
        <taxon>Pteriomorphia</taxon>
        <taxon>Pterioida</taxon>
        <taxon>Pterioidea</taxon>
        <taxon>Pteriidae</taxon>
        <taxon>Pinctada</taxon>
    </lineage>
</organism>
<dbReference type="InterPro" id="IPR011009">
    <property type="entry name" value="Kinase-like_dom_sf"/>
</dbReference>
<evidence type="ECO:0000256" key="1">
    <source>
        <dbReference type="ARBA" id="ARBA00010886"/>
    </source>
</evidence>
<dbReference type="InterPro" id="IPR008271">
    <property type="entry name" value="Ser/Thr_kinase_AS"/>
</dbReference>
<keyword evidence="5" id="KW-0547">Nucleotide-binding</keyword>
<evidence type="ECO:0000256" key="8">
    <source>
        <dbReference type="ARBA" id="ARBA00047899"/>
    </source>
</evidence>
<accession>A0AA89C6S8</accession>
<dbReference type="PROSITE" id="PS50011">
    <property type="entry name" value="PROTEIN_KINASE_DOM"/>
    <property type="match status" value="1"/>
</dbReference>
<dbReference type="Gene3D" id="1.10.510.10">
    <property type="entry name" value="Transferase(Phosphotransferase) domain 1"/>
    <property type="match status" value="1"/>
</dbReference>
<dbReference type="Pfam" id="PF00069">
    <property type="entry name" value="Pkinase"/>
    <property type="match status" value="1"/>
</dbReference>
<keyword evidence="12" id="KW-1185">Reference proteome</keyword>
<comment type="catalytic activity">
    <reaction evidence="9">
        <text>L-seryl-[protein] + ATP = O-phospho-L-seryl-[protein] + ADP + H(+)</text>
        <dbReference type="Rhea" id="RHEA:17989"/>
        <dbReference type="Rhea" id="RHEA-COMP:9863"/>
        <dbReference type="Rhea" id="RHEA-COMP:11604"/>
        <dbReference type="ChEBI" id="CHEBI:15378"/>
        <dbReference type="ChEBI" id="CHEBI:29999"/>
        <dbReference type="ChEBI" id="CHEBI:30616"/>
        <dbReference type="ChEBI" id="CHEBI:83421"/>
        <dbReference type="ChEBI" id="CHEBI:456216"/>
        <dbReference type="EC" id="2.7.11.1"/>
    </reaction>
</comment>
<evidence type="ECO:0000313" key="11">
    <source>
        <dbReference type="EMBL" id="KAK3101838.1"/>
    </source>
</evidence>
<gene>
    <name evidence="11" type="ORF">FSP39_006736</name>
</gene>
<keyword evidence="7" id="KW-0067">ATP-binding</keyword>
<feature type="domain" description="Protein kinase" evidence="10">
    <location>
        <begin position="1"/>
        <end position="226"/>
    </location>
</feature>
<keyword evidence="6" id="KW-0418">Kinase</keyword>
<dbReference type="InterPro" id="IPR051131">
    <property type="entry name" value="NEK_Ser/Thr_kinase_NIMA"/>
</dbReference>
<sequence length="226" mass="25797">ALKVIETKDASEKLKKMVENERQLMQSLNHINIILYKESFYDNTKLCLAMEYCPGGTLYEHIRISGEGLPERTFLSYLRQIAEGVKYLHSKSIIHRDLKSKNILLKEPSKTTIKIADFGVARIITDACPIQDRTRFVGTVHFMSPEMIESKSYTNKTDIWSIGCTCVEMGTAKYAFSGSYLPQIKELVNNVKVSTVRMIEFNNINVLFNVMVRRESSTGLDRSTHS</sequence>
<comment type="catalytic activity">
    <reaction evidence="8">
        <text>L-threonyl-[protein] + ATP = O-phospho-L-threonyl-[protein] + ADP + H(+)</text>
        <dbReference type="Rhea" id="RHEA:46608"/>
        <dbReference type="Rhea" id="RHEA-COMP:11060"/>
        <dbReference type="Rhea" id="RHEA-COMP:11605"/>
        <dbReference type="ChEBI" id="CHEBI:15378"/>
        <dbReference type="ChEBI" id="CHEBI:30013"/>
        <dbReference type="ChEBI" id="CHEBI:30616"/>
        <dbReference type="ChEBI" id="CHEBI:61977"/>
        <dbReference type="ChEBI" id="CHEBI:456216"/>
        <dbReference type="EC" id="2.7.11.1"/>
    </reaction>
</comment>
<comment type="caution">
    <text evidence="11">The sequence shown here is derived from an EMBL/GenBank/DDBJ whole genome shotgun (WGS) entry which is preliminary data.</text>
</comment>
<dbReference type="PANTHER" id="PTHR44899">
    <property type="entry name" value="CAMK FAMILY PROTEIN KINASE"/>
    <property type="match status" value="1"/>
</dbReference>
<evidence type="ECO:0000256" key="4">
    <source>
        <dbReference type="ARBA" id="ARBA00022679"/>
    </source>
</evidence>